<sequence>MQVRADLHIHTVLSPCADLEMTPANIVGKAKEANLQIIGITDHNSTKNAKLVKKLAEKEGIFVLTGAEVTTKEEVHCLVFFEHESQLDEFQEFLEENITKIPNPDGHFGYQPVVDAEENILELIPYYLTSALKKGISEVQKYVSQLNGIFIPAHVDRSLNGLFSHLGFIPKTLLFDAMGITGRTTEKHVRKHYSLEDRISLLYNSDAHFLDQIGTAFSIFSIEKICFNEIKKALNQQDNRFVEIL</sequence>
<dbReference type="Proteomes" id="UP001145087">
    <property type="component" value="Unassembled WGS sequence"/>
</dbReference>
<gene>
    <name evidence="2" type="ORF">OU798_05145</name>
</gene>
<dbReference type="GO" id="GO:0003824">
    <property type="term" value="F:catalytic activity"/>
    <property type="evidence" value="ECO:0007669"/>
    <property type="project" value="InterPro"/>
</dbReference>
<proteinExistence type="predicted"/>
<protein>
    <submittedName>
        <fullName evidence="2">PHP domain-containing protein</fullName>
    </submittedName>
</protein>
<name>A0A9X3J5Q8_9BACT</name>
<dbReference type="InterPro" id="IPR016195">
    <property type="entry name" value="Pol/histidinol_Pase-like"/>
</dbReference>
<dbReference type="RefSeq" id="WP_343332053.1">
    <property type="nucleotide sequence ID" value="NZ_JAPOHD010000010.1"/>
</dbReference>
<feature type="domain" description="Polymerase/histidinol phosphatase N-terminal" evidence="1">
    <location>
        <begin position="5"/>
        <end position="73"/>
    </location>
</feature>
<dbReference type="Pfam" id="PF02811">
    <property type="entry name" value="PHP"/>
    <property type="match status" value="1"/>
</dbReference>
<accession>A0A9X3J5Q8</accession>
<dbReference type="AlphaFoldDB" id="A0A9X3J5Q8"/>
<dbReference type="InterPro" id="IPR004013">
    <property type="entry name" value="PHP_dom"/>
</dbReference>
<dbReference type="PANTHER" id="PTHR40084:SF1">
    <property type="entry name" value="PHOSPHOTRANSFERASE"/>
    <property type="match status" value="1"/>
</dbReference>
<evidence type="ECO:0000259" key="1">
    <source>
        <dbReference type="SMART" id="SM00481"/>
    </source>
</evidence>
<dbReference type="EMBL" id="JAPOHD010000010">
    <property type="protein sequence ID" value="MCY1719716.1"/>
    <property type="molecule type" value="Genomic_DNA"/>
</dbReference>
<dbReference type="Gene3D" id="3.20.20.140">
    <property type="entry name" value="Metal-dependent hydrolases"/>
    <property type="match status" value="1"/>
</dbReference>
<dbReference type="SUPFAM" id="SSF89550">
    <property type="entry name" value="PHP domain-like"/>
    <property type="match status" value="1"/>
</dbReference>
<keyword evidence="3" id="KW-1185">Reference proteome</keyword>
<dbReference type="InterPro" id="IPR003141">
    <property type="entry name" value="Pol/His_phosphatase_N"/>
</dbReference>
<dbReference type="CDD" id="cd07432">
    <property type="entry name" value="PHP_HisPPase"/>
    <property type="match status" value="1"/>
</dbReference>
<reference evidence="2" key="1">
    <citation type="submission" date="2022-11" db="EMBL/GenBank/DDBJ databases">
        <title>Marilongibacter aestuarii gen. nov., sp. nov., isolated from tidal flat sediment.</title>
        <authorList>
            <person name="Jiayan W."/>
        </authorList>
    </citation>
    <scope>NUCLEOTIDE SEQUENCE</scope>
    <source>
        <strain evidence="2">Z1-6</strain>
    </source>
</reference>
<dbReference type="SMART" id="SM00481">
    <property type="entry name" value="POLIIIAc"/>
    <property type="match status" value="1"/>
</dbReference>
<dbReference type="PANTHER" id="PTHR40084">
    <property type="entry name" value="PHOSPHOHYDROLASE, PHP FAMILY"/>
    <property type="match status" value="1"/>
</dbReference>
<comment type="caution">
    <text evidence="2">The sequence shown here is derived from an EMBL/GenBank/DDBJ whole genome shotgun (WGS) entry which is preliminary data.</text>
</comment>
<evidence type="ECO:0000313" key="2">
    <source>
        <dbReference type="EMBL" id="MCY1719716.1"/>
    </source>
</evidence>
<organism evidence="2 3">
    <name type="scientific">Draconibacterium aestuarii</name>
    <dbReference type="NCBI Taxonomy" id="2998507"/>
    <lineage>
        <taxon>Bacteria</taxon>
        <taxon>Pseudomonadati</taxon>
        <taxon>Bacteroidota</taxon>
        <taxon>Bacteroidia</taxon>
        <taxon>Marinilabiliales</taxon>
        <taxon>Prolixibacteraceae</taxon>
        <taxon>Draconibacterium</taxon>
    </lineage>
</organism>
<evidence type="ECO:0000313" key="3">
    <source>
        <dbReference type="Proteomes" id="UP001145087"/>
    </source>
</evidence>